<protein>
    <submittedName>
        <fullName evidence="1">Uncharacterized protein</fullName>
    </submittedName>
</protein>
<name>A0ABN2WEK3_9ACTN</name>
<evidence type="ECO:0000313" key="2">
    <source>
        <dbReference type="Proteomes" id="UP001500897"/>
    </source>
</evidence>
<dbReference type="Proteomes" id="UP001500897">
    <property type="component" value="Unassembled WGS sequence"/>
</dbReference>
<organism evidence="1 2">
    <name type="scientific">Kitasatospora saccharophila</name>
    <dbReference type="NCBI Taxonomy" id="407973"/>
    <lineage>
        <taxon>Bacteria</taxon>
        <taxon>Bacillati</taxon>
        <taxon>Actinomycetota</taxon>
        <taxon>Actinomycetes</taxon>
        <taxon>Kitasatosporales</taxon>
        <taxon>Streptomycetaceae</taxon>
        <taxon>Kitasatospora</taxon>
    </lineage>
</organism>
<evidence type="ECO:0000313" key="1">
    <source>
        <dbReference type="EMBL" id="GAA2090136.1"/>
    </source>
</evidence>
<proteinExistence type="predicted"/>
<keyword evidence="2" id="KW-1185">Reference proteome</keyword>
<comment type="caution">
    <text evidence="1">The sequence shown here is derived from an EMBL/GenBank/DDBJ whole genome shotgun (WGS) entry which is preliminary data.</text>
</comment>
<reference evidence="1 2" key="1">
    <citation type="journal article" date="2019" name="Int. J. Syst. Evol. Microbiol.">
        <title>The Global Catalogue of Microorganisms (GCM) 10K type strain sequencing project: providing services to taxonomists for standard genome sequencing and annotation.</title>
        <authorList>
            <consortium name="The Broad Institute Genomics Platform"/>
            <consortium name="The Broad Institute Genome Sequencing Center for Infectious Disease"/>
            <person name="Wu L."/>
            <person name="Ma J."/>
        </authorList>
    </citation>
    <scope>NUCLEOTIDE SEQUENCE [LARGE SCALE GENOMIC DNA]</scope>
    <source>
        <strain evidence="1 2">JCM 14559</strain>
    </source>
</reference>
<accession>A0ABN2WEK3</accession>
<gene>
    <name evidence="1" type="ORF">GCM10009759_13470</name>
</gene>
<sequence length="51" mass="5972">MVALDAAWAREQFARFLGPTGYHRLVDRWARSRRGLGQLARANFLRRARET</sequence>
<dbReference type="EMBL" id="BAAANS010000006">
    <property type="protein sequence ID" value="GAA2090136.1"/>
    <property type="molecule type" value="Genomic_DNA"/>
</dbReference>